<organism evidence="2 3">
    <name type="scientific">Mycobacterium colombiense</name>
    <dbReference type="NCBI Taxonomy" id="339268"/>
    <lineage>
        <taxon>Bacteria</taxon>
        <taxon>Bacillati</taxon>
        <taxon>Actinomycetota</taxon>
        <taxon>Actinomycetes</taxon>
        <taxon>Mycobacteriales</taxon>
        <taxon>Mycobacteriaceae</taxon>
        <taxon>Mycobacterium</taxon>
        <taxon>Mycobacterium avium complex (MAC)</taxon>
    </lineage>
</organism>
<proteinExistence type="predicted"/>
<accession>A0A1A0VZC6</accession>
<protein>
    <submittedName>
        <fullName evidence="2">Uncharacterized protein</fullName>
    </submittedName>
</protein>
<evidence type="ECO:0000313" key="2">
    <source>
        <dbReference type="EMBL" id="OBB88549.1"/>
    </source>
</evidence>
<evidence type="ECO:0000256" key="1">
    <source>
        <dbReference type="SAM" id="MobiDB-lite"/>
    </source>
</evidence>
<name>A0A1A0VZC6_9MYCO</name>
<dbReference type="AlphaFoldDB" id="A0A1A0VZC6"/>
<sequence>MVADLTLTASPADLPGQPGRNAKKVDEMLVTPTGLPTASDTVHRPIAQPSPAASSVEAAPAEVLISTQQVLFGTAAVQGTHRAALAGRIAAALRRMAPDADEPRHPHYPARIVYIEDARMAREMDRL</sequence>
<reference evidence="2 3" key="1">
    <citation type="submission" date="2016-06" db="EMBL/GenBank/DDBJ databases">
        <authorList>
            <person name="Kjaerup R.B."/>
            <person name="Dalgaard T.S."/>
            <person name="Juul-Madsen H.R."/>
        </authorList>
    </citation>
    <scope>NUCLEOTIDE SEQUENCE [LARGE SCALE GENOMIC DNA]</scope>
    <source>
        <strain evidence="2 3">852002-51834_SCH5396731</strain>
    </source>
</reference>
<gene>
    <name evidence="2" type="ORF">A5760_24230</name>
</gene>
<feature type="region of interest" description="Disordered" evidence="1">
    <location>
        <begin position="1"/>
        <end position="54"/>
    </location>
</feature>
<dbReference type="EMBL" id="LZSX01000008">
    <property type="protein sequence ID" value="OBB88549.1"/>
    <property type="molecule type" value="Genomic_DNA"/>
</dbReference>
<dbReference type="Proteomes" id="UP000091914">
    <property type="component" value="Unassembled WGS sequence"/>
</dbReference>
<evidence type="ECO:0000313" key="3">
    <source>
        <dbReference type="Proteomes" id="UP000091914"/>
    </source>
</evidence>
<comment type="caution">
    <text evidence="2">The sequence shown here is derived from an EMBL/GenBank/DDBJ whole genome shotgun (WGS) entry which is preliminary data.</text>
</comment>